<name>A0A6G1E0W6_9ORYZ</name>
<proteinExistence type="predicted"/>
<gene>
    <name evidence="1" type="ORF">E2562_026073</name>
</gene>
<dbReference type="EMBL" id="SPHZ02000005">
    <property type="protein sequence ID" value="KAF0918765.1"/>
    <property type="molecule type" value="Genomic_DNA"/>
</dbReference>
<sequence>MGPRGSSPSPSHLAADVASAMPPPLLFADPWNRRGAPNARSLCTLAAAETTTTTACFLGNP</sequence>
<dbReference type="Proteomes" id="UP000479710">
    <property type="component" value="Unassembled WGS sequence"/>
</dbReference>
<accession>A0A6G1E0W6</accession>
<comment type="caution">
    <text evidence="1">The sequence shown here is derived from an EMBL/GenBank/DDBJ whole genome shotgun (WGS) entry which is preliminary data.</text>
</comment>
<protein>
    <submittedName>
        <fullName evidence="1">Uncharacterized protein</fullName>
    </submittedName>
</protein>
<reference evidence="1 2" key="1">
    <citation type="submission" date="2019-11" db="EMBL/GenBank/DDBJ databases">
        <title>Whole genome sequence of Oryza granulata.</title>
        <authorList>
            <person name="Li W."/>
        </authorList>
    </citation>
    <scope>NUCLEOTIDE SEQUENCE [LARGE SCALE GENOMIC DNA]</scope>
    <source>
        <strain evidence="2">cv. Menghai</strain>
        <tissue evidence="1">Leaf</tissue>
    </source>
</reference>
<evidence type="ECO:0000313" key="1">
    <source>
        <dbReference type="EMBL" id="KAF0918765.1"/>
    </source>
</evidence>
<organism evidence="1 2">
    <name type="scientific">Oryza meyeriana var. granulata</name>
    <dbReference type="NCBI Taxonomy" id="110450"/>
    <lineage>
        <taxon>Eukaryota</taxon>
        <taxon>Viridiplantae</taxon>
        <taxon>Streptophyta</taxon>
        <taxon>Embryophyta</taxon>
        <taxon>Tracheophyta</taxon>
        <taxon>Spermatophyta</taxon>
        <taxon>Magnoliopsida</taxon>
        <taxon>Liliopsida</taxon>
        <taxon>Poales</taxon>
        <taxon>Poaceae</taxon>
        <taxon>BOP clade</taxon>
        <taxon>Oryzoideae</taxon>
        <taxon>Oryzeae</taxon>
        <taxon>Oryzinae</taxon>
        <taxon>Oryza</taxon>
        <taxon>Oryza meyeriana</taxon>
    </lineage>
</organism>
<keyword evidence="2" id="KW-1185">Reference proteome</keyword>
<evidence type="ECO:0000313" key="2">
    <source>
        <dbReference type="Proteomes" id="UP000479710"/>
    </source>
</evidence>
<dbReference type="AlphaFoldDB" id="A0A6G1E0W6"/>